<evidence type="ECO:0000313" key="2">
    <source>
        <dbReference type="EMBL" id="PLW38468.1"/>
    </source>
</evidence>
<dbReference type="Gene3D" id="2.40.460.10">
    <property type="entry name" value="Biotin dependent carboxylase carboxyltransferase"/>
    <property type="match status" value="1"/>
</dbReference>
<feature type="region of interest" description="Disordered" evidence="1">
    <location>
        <begin position="66"/>
        <end position="90"/>
    </location>
</feature>
<protein>
    <submittedName>
        <fullName evidence="2">Uncharacterized protein</fullName>
    </submittedName>
</protein>
<sequence length="215" mass="23551">MGKFILDLHGPCVRRSRLFSGWRPAATVQLIFAAWNEPEDPSKGFKFCYLNQDSVKRLKEKGEANLVTEESVPAPSTDAAPSTTRKEDSVLPMPVNLNGIAESLALHNGTKALNQPAPKQTNNQSIPAPLPENNAMHGVDSQDNIVQVINLARQLADRIGATPETSAAKIPDPLSLRQLPRLALPSQKLPRIKPLQAHSRPVRLHQLDHPNVLLS</sequence>
<comment type="caution">
    <text evidence="2">The sequence shown here is derived from an EMBL/GenBank/DDBJ whole genome shotgun (WGS) entry which is preliminary data.</text>
</comment>
<reference evidence="2 3" key="1">
    <citation type="submission" date="2017-11" db="EMBL/GenBank/DDBJ databases">
        <title>De novo assembly and phasing of dikaryotic genomes from two isolates of Puccinia coronata f. sp. avenae, the causal agent of oat crown rust.</title>
        <authorList>
            <person name="Miller M.E."/>
            <person name="Zhang Y."/>
            <person name="Omidvar V."/>
            <person name="Sperschneider J."/>
            <person name="Schwessinger B."/>
            <person name="Raley C."/>
            <person name="Palmer J.M."/>
            <person name="Garnica D."/>
            <person name="Upadhyaya N."/>
            <person name="Rathjen J."/>
            <person name="Taylor J.M."/>
            <person name="Park R.F."/>
            <person name="Dodds P.N."/>
            <person name="Hirsch C.D."/>
            <person name="Kianian S.F."/>
            <person name="Figueroa M."/>
        </authorList>
    </citation>
    <scope>NUCLEOTIDE SEQUENCE [LARGE SCALE GENOMIC DNA]</scope>
    <source>
        <strain evidence="2">12NC29</strain>
    </source>
</reference>
<keyword evidence="3" id="KW-1185">Reference proteome</keyword>
<dbReference type="Proteomes" id="UP000235388">
    <property type="component" value="Unassembled WGS sequence"/>
</dbReference>
<dbReference type="EMBL" id="PGCJ01000207">
    <property type="protein sequence ID" value="PLW38468.1"/>
    <property type="molecule type" value="Genomic_DNA"/>
</dbReference>
<organism evidence="2 3">
    <name type="scientific">Puccinia coronata f. sp. avenae</name>
    <dbReference type="NCBI Taxonomy" id="200324"/>
    <lineage>
        <taxon>Eukaryota</taxon>
        <taxon>Fungi</taxon>
        <taxon>Dikarya</taxon>
        <taxon>Basidiomycota</taxon>
        <taxon>Pucciniomycotina</taxon>
        <taxon>Pucciniomycetes</taxon>
        <taxon>Pucciniales</taxon>
        <taxon>Pucciniaceae</taxon>
        <taxon>Puccinia</taxon>
    </lineage>
</organism>
<dbReference type="AlphaFoldDB" id="A0A2N5UL15"/>
<accession>A0A2N5UL15</accession>
<name>A0A2N5UL15_9BASI</name>
<evidence type="ECO:0000256" key="1">
    <source>
        <dbReference type="SAM" id="MobiDB-lite"/>
    </source>
</evidence>
<dbReference type="STRING" id="200324.A0A2N5UL15"/>
<proteinExistence type="predicted"/>
<evidence type="ECO:0000313" key="3">
    <source>
        <dbReference type="Proteomes" id="UP000235388"/>
    </source>
</evidence>
<gene>
    <name evidence="2" type="ORF">PCANC_12490</name>
</gene>